<dbReference type="AlphaFoldDB" id="A0A1I5E948"/>
<dbReference type="RefSeq" id="WP_091685460.1">
    <property type="nucleotide sequence ID" value="NZ_BAABFM010000072.1"/>
</dbReference>
<dbReference type="SUPFAM" id="SSF53254">
    <property type="entry name" value="Phosphoglycerate mutase-like"/>
    <property type="match status" value="1"/>
</dbReference>
<dbReference type="OrthoDB" id="9783269at2"/>
<evidence type="ECO:0000256" key="1">
    <source>
        <dbReference type="ARBA" id="ARBA00023152"/>
    </source>
</evidence>
<name>A0A1I5E948_9FIRM</name>
<feature type="binding site" evidence="4">
    <location>
        <begin position="15"/>
        <end position="22"/>
    </location>
    <ligand>
        <name>substrate</name>
    </ligand>
</feature>
<feature type="active site" description="Tele-phosphohistidine intermediate" evidence="3">
    <location>
        <position position="16"/>
    </location>
</feature>
<dbReference type="PROSITE" id="PS00175">
    <property type="entry name" value="PG_MUTASE"/>
    <property type="match status" value="1"/>
</dbReference>
<dbReference type="SMART" id="SM00855">
    <property type="entry name" value="PGAM"/>
    <property type="match status" value="1"/>
</dbReference>
<dbReference type="GO" id="GO:0005737">
    <property type="term" value="C:cytoplasm"/>
    <property type="evidence" value="ECO:0007669"/>
    <property type="project" value="TreeGrafter"/>
</dbReference>
<dbReference type="InterPro" id="IPR029033">
    <property type="entry name" value="His_PPase_superfam"/>
</dbReference>
<accession>A0A1I5E948</accession>
<dbReference type="InterPro" id="IPR001345">
    <property type="entry name" value="PG/BPGM_mutase_AS"/>
</dbReference>
<keyword evidence="1" id="KW-0324">Glycolysis</keyword>
<feature type="binding site" evidence="4">
    <location>
        <position position="65"/>
    </location>
    <ligand>
        <name>substrate</name>
    </ligand>
</feature>
<dbReference type="PANTHER" id="PTHR48100">
    <property type="entry name" value="BROAD-SPECIFICITY PHOSPHATASE YOR283W-RELATED"/>
    <property type="match status" value="1"/>
</dbReference>
<dbReference type="Proteomes" id="UP000198806">
    <property type="component" value="Unassembled WGS sequence"/>
</dbReference>
<dbReference type="InterPro" id="IPR013078">
    <property type="entry name" value="His_Pase_superF_clade-1"/>
</dbReference>
<evidence type="ECO:0000256" key="3">
    <source>
        <dbReference type="PIRSR" id="PIRSR613078-1"/>
    </source>
</evidence>
<gene>
    <name evidence="5" type="ORF">SAMN04489757_10887</name>
</gene>
<dbReference type="InterPro" id="IPR050275">
    <property type="entry name" value="PGM_Phosphatase"/>
</dbReference>
<dbReference type="GO" id="GO:0016791">
    <property type="term" value="F:phosphatase activity"/>
    <property type="evidence" value="ECO:0007669"/>
    <property type="project" value="TreeGrafter"/>
</dbReference>
<evidence type="ECO:0000256" key="2">
    <source>
        <dbReference type="ARBA" id="ARBA00023235"/>
    </source>
</evidence>
<evidence type="ECO:0000256" key="4">
    <source>
        <dbReference type="PIRSR" id="PIRSR613078-2"/>
    </source>
</evidence>
<protein>
    <submittedName>
        <fullName evidence="5">Alpha-ribazole phosphatase</fullName>
    </submittedName>
</protein>
<dbReference type="STRING" id="1527.SAMN04489757_10887"/>
<dbReference type="CDD" id="cd07067">
    <property type="entry name" value="HP_PGM_like"/>
    <property type="match status" value="1"/>
</dbReference>
<keyword evidence="2" id="KW-0413">Isomerase</keyword>
<dbReference type="EMBL" id="FOWD01000008">
    <property type="protein sequence ID" value="SFO07816.1"/>
    <property type="molecule type" value="Genomic_DNA"/>
</dbReference>
<sequence length="205" mass="23361">MWNRTETQINLILIRHGETTSNSFGRYLGRTDEELSAKGREKLITNKMAGKYPKGEIIFSSPMKRCLQTADIIYSCRKPILIQEWKEMDFGRFEGKNYKELKEDIQYQAWIDSNGELPFPEGESREEFEVRCKEGLHKLLGVMEQKAGEAPATAAVIVHGGSIMALLSAYCGGDYFDYGCKNGEGYVCSLIRNNSEIRIEIIRKL</sequence>
<proteinExistence type="predicted"/>
<dbReference type="PANTHER" id="PTHR48100:SF1">
    <property type="entry name" value="HISTIDINE PHOSPHATASE FAMILY PROTEIN-RELATED"/>
    <property type="match status" value="1"/>
</dbReference>
<dbReference type="Pfam" id="PF00300">
    <property type="entry name" value="His_Phos_1"/>
    <property type="match status" value="1"/>
</dbReference>
<reference evidence="5 6" key="1">
    <citation type="submission" date="2016-10" db="EMBL/GenBank/DDBJ databases">
        <authorList>
            <person name="de Groot N.N."/>
        </authorList>
    </citation>
    <scope>NUCLEOTIDE SEQUENCE [LARGE SCALE GENOMIC DNA]</scope>
    <source>
        <strain evidence="5 6">DSM 1283</strain>
    </source>
</reference>
<evidence type="ECO:0000313" key="5">
    <source>
        <dbReference type="EMBL" id="SFO07816.1"/>
    </source>
</evidence>
<dbReference type="Gene3D" id="3.40.50.1240">
    <property type="entry name" value="Phosphoglycerate mutase-like"/>
    <property type="match status" value="1"/>
</dbReference>
<keyword evidence="6" id="KW-1185">Reference proteome</keyword>
<feature type="active site" description="Proton donor/acceptor" evidence="3">
    <location>
        <position position="87"/>
    </location>
</feature>
<organism evidence="5 6">
    <name type="scientific">Anaerocolumna aminovalerica</name>
    <dbReference type="NCBI Taxonomy" id="1527"/>
    <lineage>
        <taxon>Bacteria</taxon>
        <taxon>Bacillati</taxon>
        <taxon>Bacillota</taxon>
        <taxon>Clostridia</taxon>
        <taxon>Lachnospirales</taxon>
        <taxon>Lachnospiraceae</taxon>
        <taxon>Anaerocolumna</taxon>
    </lineage>
</organism>
<evidence type="ECO:0000313" key="6">
    <source>
        <dbReference type="Proteomes" id="UP000198806"/>
    </source>
</evidence>